<feature type="signal peptide" evidence="1">
    <location>
        <begin position="1"/>
        <end position="21"/>
    </location>
</feature>
<reference evidence="4 5" key="2">
    <citation type="journal article" date="2019" name="PLoS Negl. Trop. Dis.">
        <title>Revisiting the worldwide diversity of Leptospira species in the environment.</title>
        <authorList>
            <person name="Vincent A.T."/>
            <person name="Schiettekatte O."/>
            <person name="Bourhy P."/>
            <person name="Veyrier F.J."/>
            <person name="Picardeau M."/>
        </authorList>
    </citation>
    <scope>NUCLEOTIDE SEQUENCE [LARGE SCALE GENOMIC DNA]</scope>
    <source>
        <strain evidence="2 4">201800280</strain>
        <strain evidence="5">201800281</strain>
    </source>
</reference>
<keyword evidence="5" id="KW-1185">Reference proteome</keyword>
<evidence type="ECO:0000313" key="5">
    <source>
        <dbReference type="Proteomes" id="UP000297918"/>
    </source>
</evidence>
<feature type="chain" id="PRO_5043195288" description="Lactonase" evidence="1">
    <location>
        <begin position="22"/>
        <end position="435"/>
    </location>
</feature>
<gene>
    <name evidence="2" type="ORF">EHQ23_04085</name>
    <name evidence="3" type="ORF">EHQ26_16610</name>
</gene>
<sequence>MTVRSQFISRFFFITVLSAFAFQCKMADLNNPGDPLSEEFAKRSVFAEFVRYFLLEKALPDGLVLLLTKNVVPYEAGFRIYRVDPELGLTNEYDSDIRAANTAAFPGCDPVRIAVPPSSRDIVTFTGTSSNHLVIHRYGTDRSLSLLQDQTGLGSPNMITFDSTGTTMYHINAGVDPNTVNRSYRDNITGSISMNNAGSYPFGVGCSPVSIRTSDTDGIIFIATTVGAQLGINVHKKTGTDTTFHVGGAPFDPADNPTQNNNICLVEPSRFLYMTSVNPTFPIYGFRYDSGGNMQVLPSSPFSPDSSYSAAASVDNFSTSLTLDPNGKFAAVLYGAGGTNYLRILAVDGYTGNLTPTEQKLSVGNAPKHIVWDKSGKFIYLVSDTGGTTNKFQLEYFKFSQDGTLTKGVNSPITFSNMSGDFTPRDLKSIQRYYH</sequence>
<dbReference type="Gene3D" id="2.130.10.10">
    <property type="entry name" value="YVTN repeat-like/Quinoprotein amine dehydrogenase"/>
    <property type="match status" value="1"/>
</dbReference>
<keyword evidence="1" id="KW-0732">Signal</keyword>
<proteinExistence type="predicted"/>
<dbReference type="Proteomes" id="UP000297918">
    <property type="component" value="Unassembled WGS sequence"/>
</dbReference>
<evidence type="ECO:0000313" key="4">
    <source>
        <dbReference type="Proteomes" id="UP000297394"/>
    </source>
</evidence>
<reference evidence="3" key="1">
    <citation type="submission" date="2018-10" db="EMBL/GenBank/DDBJ databases">
        <authorList>
            <person name="Vincent A.T."/>
            <person name="Schiettekatte O."/>
            <person name="Bourhy P."/>
            <person name="Veyrier F.J."/>
            <person name="Picardeau M."/>
        </authorList>
    </citation>
    <scope>NUCLEOTIDE SEQUENCE</scope>
    <source>
        <strain evidence="3">201800281</strain>
    </source>
</reference>
<dbReference type="Proteomes" id="UP000297394">
    <property type="component" value="Unassembled WGS sequence"/>
</dbReference>
<dbReference type="EMBL" id="RQFL01000031">
    <property type="protein sequence ID" value="TGK88682.1"/>
    <property type="molecule type" value="Genomic_DNA"/>
</dbReference>
<evidence type="ECO:0000313" key="3">
    <source>
        <dbReference type="EMBL" id="TGK88682.1"/>
    </source>
</evidence>
<dbReference type="SUPFAM" id="SSF50969">
    <property type="entry name" value="YVTN repeat-like/Quinoprotein amine dehydrogenase"/>
    <property type="match status" value="1"/>
</dbReference>
<evidence type="ECO:0008006" key="6">
    <source>
        <dbReference type="Google" id="ProtNLM"/>
    </source>
</evidence>
<dbReference type="AlphaFoldDB" id="A0A4R9IHV8"/>
<comment type="caution">
    <text evidence="2">The sequence shown here is derived from an EMBL/GenBank/DDBJ whole genome shotgun (WGS) entry which is preliminary data.</text>
</comment>
<organism evidence="2 4">
    <name type="scientific">Leptospira bourretii</name>
    <dbReference type="NCBI Taxonomy" id="2484962"/>
    <lineage>
        <taxon>Bacteria</taxon>
        <taxon>Pseudomonadati</taxon>
        <taxon>Spirochaetota</taxon>
        <taxon>Spirochaetia</taxon>
        <taxon>Leptospirales</taxon>
        <taxon>Leptospiraceae</taxon>
        <taxon>Leptospira</taxon>
    </lineage>
</organism>
<dbReference type="OrthoDB" id="331016at2"/>
<dbReference type="InterPro" id="IPR019405">
    <property type="entry name" value="Lactonase_7-beta_prop"/>
</dbReference>
<dbReference type="Pfam" id="PF10282">
    <property type="entry name" value="Lactonase"/>
    <property type="match status" value="1"/>
</dbReference>
<protein>
    <recommendedName>
        <fullName evidence="6">Lactonase</fullName>
    </recommendedName>
</protein>
<accession>A0A4R9IHV8</accession>
<dbReference type="InterPro" id="IPR011044">
    <property type="entry name" value="Quino_amine_DH_bsu"/>
</dbReference>
<dbReference type="InterPro" id="IPR015943">
    <property type="entry name" value="WD40/YVTN_repeat-like_dom_sf"/>
</dbReference>
<dbReference type="RefSeq" id="WP_135747279.1">
    <property type="nucleotide sequence ID" value="NZ_RQFL01000031.1"/>
</dbReference>
<name>A0A4R9IHV8_9LEPT</name>
<evidence type="ECO:0000313" key="2">
    <source>
        <dbReference type="EMBL" id="TGK88032.1"/>
    </source>
</evidence>
<dbReference type="EMBL" id="RQFM01000010">
    <property type="protein sequence ID" value="TGK88032.1"/>
    <property type="molecule type" value="Genomic_DNA"/>
</dbReference>
<evidence type="ECO:0000256" key="1">
    <source>
        <dbReference type="SAM" id="SignalP"/>
    </source>
</evidence>